<evidence type="ECO:0000256" key="3">
    <source>
        <dbReference type="PROSITE-ProRule" id="PRU10141"/>
    </source>
</evidence>
<dbReference type="OrthoDB" id="40902at2759"/>
<accession>A0A485KMR2</accession>
<dbReference type="PROSITE" id="PS00108">
    <property type="entry name" value="PROTEIN_KINASE_ST"/>
    <property type="match status" value="1"/>
</dbReference>
<evidence type="ECO:0000256" key="2">
    <source>
        <dbReference type="ARBA" id="ARBA00022840"/>
    </source>
</evidence>
<keyword evidence="4" id="KW-0418">Kinase</keyword>
<proteinExistence type="inferred from homology"/>
<dbReference type="AlphaFoldDB" id="A0A485KMR2"/>
<gene>
    <name evidence="7" type="primary">Aste57867_9325</name>
    <name evidence="6" type="ORF">As57867_009289</name>
    <name evidence="7" type="ORF">ASTE57867_9325</name>
</gene>
<keyword evidence="2 3" id="KW-0067">ATP-binding</keyword>
<dbReference type="EMBL" id="CAADRA010005157">
    <property type="protein sequence ID" value="VFT86207.1"/>
    <property type="molecule type" value="Genomic_DNA"/>
</dbReference>
<evidence type="ECO:0000256" key="1">
    <source>
        <dbReference type="ARBA" id="ARBA00022741"/>
    </source>
</evidence>
<reference evidence="6" key="2">
    <citation type="submission" date="2019-06" db="EMBL/GenBank/DDBJ databases">
        <title>Genomics analysis of Aphanomyces spp. identifies a new class of oomycete effector associated with host adaptation.</title>
        <authorList>
            <person name="Gaulin E."/>
        </authorList>
    </citation>
    <scope>NUCLEOTIDE SEQUENCE</scope>
    <source>
        <strain evidence="6">CBS 578.67</strain>
    </source>
</reference>
<protein>
    <submittedName>
        <fullName evidence="7">Aste57867_9325 protein</fullName>
    </submittedName>
</protein>
<dbReference type="SMART" id="SM00220">
    <property type="entry name" value="S_TKc"/>
    <property type="match status" value="1"/>
</dbReference>
<evidence type="ECO:0000313" key="8">
    <source>
        <dbReference type="Proteomes" id="UP000332933"/>
    </source>
</evidence>
<keyword evidence="4" id="KW-0808">Transferase</keyword>
<sequence length="318" mass="34996">MGVCCSVHATEVTEAMYAFEGNAYIGKGTHSKVFHAKHKASGDDVAIKMIPKAAARQEWRREVAVMKMLDTHPNIVELKGTYETEDAVCLVMEYAAGGELFQLLIRDGAYSEDIARSFAKDTLTALAFLHDQGIVHGDLKPENLLVTSKHAKKAHVKLADFGMAAVMTTKQLVDKDNLTWAYCAPEVLAADAAAAVVDAKGDMWAAGVLLYILLSATHPFDPDGRCNKAILVDRILHYEMVNLDAGWEDVSVEAKDLIRRLLDRDPTTRLAAADALRHPWFLKASVPTLPLQSSLRGDLNVYMRGMETRFRVRVSVSG</sequence>
<dbReference type="GO" id="GO:0005524">
    <property type="term" value="F:ATP binding"/>
    <property type="evidence" value="ECO:0007669"/>
    <property type="project" value="UniProtKB-UniRule"/>
</dbReference>
<dbReference type="PROSITE" id="PS50011">
    <property type="entry name" value="PROTEIN_KINASE_DOM"/>
    <property type="match status" value="1"/>
</dbReference>
<dbReference type="InterPro" id="IPR000719">
    <property type="entry name" value="Prot_kinase_dom"/>
</dbReference>
<keyword evidence="4" id="KW-0723">Serine/threonine-protein kinase</keyword>
<dbReference type="FunFam" id="3.30.200.20:FF:000042">
    <property type="entry name" value="Aurora kinase A"/>
    <property type="match status" value="1"/>
</dbReference>
<dbReference type="Pfam" id="PF00069">
    <property type="entry name" value="Pkinase"/>
    <property type="match status" value="1"/>
</dbReference>
<feature type="domain" description="Protein kinase" evidence="5">
    <location>
        <begin position="19"/>
        <end position="281"/>
    </location>
</feature>
<organism evidence="7 8">
    <name type="scientific">Aphanomyces stellatus</name>
    <dbReference type="NCBI Taxonomy" id="120398"/>
    <lineage>
        <taxon>Eukaryota</taxon>
        <taxon>Sar</taxon>
        <taxon>Stramenopiles</taxon>
        <taxon>Oomycota</taxon>
        <taxon>Saprolegniomycetes</taxon>
        <taxon>Saprolegniales</taxon>
        <taxon>Verrucalvaceae</taxon>
        <taxon>Aphanomyces</taxon>
    </lineage>
</organism>
<dbReference type="SUPFAM" id="SSF56112">
    <property type="entry name" value="Protein kinase-like (PK-like)"/>
    <property type="match status" value="1"/>
</dbReference>
<evidence type="ECO:0000313" key="6">
    <source>
        <dbReference type="EMBL" id="KAF0700137.1"/>
    </source>
</evidence>
<feature type="binding site" evidence="3">
    <location>
        <position position="48"/>
    </location>
    <ligand>
        <name>ATP</name>
        <dbReference type="ChEBI" id="CHEBI:30616"/>
    </ligand>
</feature>
<evidence type="ECO:0000256" key="4">
    <source>
        <dbReference type="RuleBase" id="RU000304"/>
    </source>
</evidence>
<dbReference type="PANTHER" id="PTHR24347">
    <property type="entry name" value="SERINE/THREONINE-PROTEIN KINASE"/>
    <property type="match status" value="1"/>
</dbReference>
<evidence type="ECO:0000259" key="5">
    <source>
        <dbReference type="PROSITE" id="PS50011"/>
    </source>
</evidence>
<dbReference type="PROSITE" id="PS00107">
    <property type="entry name" value="PROTEIN_KINASE_ATP"/>
    <property type="match status" value="1"/>
</dbReference>
<dbReference type="EMBL" id="VJMH01005136">
    <property type="protein sequence ID" value="KAF0700137.1"/>
    <property type="molecule type" value="Genomic_DNA"/>
</dbReference>
<reference evidence="7 8" key="1">
    <citation type="submission" date="2019-03" db="EMBL/GenBank/DDBJ databases">
        <authorList>
            <person name="Gaulin E."/>
            <person name="Dumas B."/>
        </authorList>
    </citation>
    <scope>NUCLEOTIDE SEQUENCE [LARGE SCALE GENOMIC DNA]</scope>
    <source>
        <strain evidence="7">CBS 568.67</strain>
    </source>
</reference>
<keyword evidence="8" id="KW-1185">Reference proteome</keyword>
<dbReference type="Gene3D" id="1.10.510.10">
    <property type="entry name" value="Transferase(Phosphotransferase) domain 1"/>
    <property type="match status" value="1"/>
</dbReference>
<dbReference type="GO" id="GO:0004674">
    <property type="term" value="F:protein serine/threonine kinase activity"/>
    <property type="evidence" value="ECO:0007669"/>
    <property type="project" value="UniProtKB-KW"/>
</dbReference>
<dbReference type="Proteomes" id="UP000332933">
    <property type="component" value="Unassembled WGS sequence"/>
</dbReference>
<dbReference type="InterPro" id="IPR008271">
    <property type="entry name" value="Ser/Thr_kinase_AS"/>
</dbReference>
<name>A0A485KMR2_9STRA</name>
<keyword evidence="1 3" id="KW-0547">Nucleotide-binding</keyword>
<dbReference type="InterPro" id="IPR011009">
    <property type="entry name" value="Kinase-like_dom_sf"/>
</dbReference>
<dbReference type="FunFam" id="1.10.510.10:FF:000571">
    <property type="entry name" value="Maternal embryonic leucine zipper kinase"/>
    <property type="match status" value="1"/>
</dbReference>
<dbReference type="PIRSF" id="PIRSF000654">
    <property type="entry name" value="Integrin-linked_kinase"/>
    <property type="match status" value="1"/>
</dbReference>
<dbReference type="InterPro" id="IPR017441">
    <property type="entry name" value="Protein_kinase_ATP_BS"/>
</dbReference>
<comment type="similarity">
    <text evidence="4">Belongs to the protein kinase superfamily.</text>
</comment>
<evidence type="ECO:0000313" key="7">
    <source>
        <dbReference type="EMBL" id="VFT86207.1"/>
    </source>
</evidence>